<evidence type="ECO:0000256" key="3">
    <source>
        <dbReference type="ARBA" id="ARBA00022771"/>
    </source>
</evidence>
<evidence type="ECO:0000256" key="2">
    <source>
        <dbReference type="ARBA" id="ARBA00022448"/>
    </source>
</evidence>
<accession>A0A1B0C5G3</accession>
<dbReference type="GO" id="GO:0030897">
    <property type="term" value="C:HOPS complex"/>
    <property type="evidence" value="ECO:0007669"/>
    <property type="project" value="TreeGrafter"/>
</dbReference>
<dbReference type="InterPro" id="IPR016024">
    <property type="entry name" value="ARM-type_fold"/>
</dbReference>
<reference evidence="11" key="2">
    <citation type="submission" date="2020-05" db="UniProtKB">
        <authorList>
            <consortium name="EnsemblMetazoa"/>
        </authorList>
    </citation>
    <scope>IDENTIFICATION</scope>
    <source>
        <strain evidence="11">IAEA</strain>
    </source>
</reference>
<dbReference type="Gene3D" id="2.130.10.10">
    <property type="entry name" value="YVTN repeat-like/Quinoprotein amine dehydrogenase"/>
    <property type="match status" value="1"/>
</dbReference>
<keyword evidence="3 7" id="KW-0863">Zinc-finger</keyword>
<dbReference type="InterPro" id="IPR036322">
    <property type="entry name" value="WD40_repeat_dom_sf"/>
</dbReference>
<dbReference type="VEuPathDB" id="VectorBase:GPPI049655"/>
<evidence type="ECO:0000256" key="5">
    <source>
        <dbReference type="ARBA" id="ARBA00022927"/>
    </source>
</evidence>
<dbReference type="PANTHER" id="PTHR12616">
    <property type="entry name" value="VACUOLAR PROTEIN SORTING VPS41"/>
    <property type="match status" value="1"/>
</dbReference>
<dbReference type="Pfam" id="PF23556">
    <property type="entry name" value="TPR_Vps41"/>
    <property type="match status" value="1"/>
</dbReference>
<feature type="domain" description="RING-type" evidence="10">
    <location>
        <begin position="942"/>
        <end position="987"/>
    </location>
</feature>
<dbReference type="PROSITE" id="PS50089">
    <property type="entry name" value="ZF_RING_2"/>
    <property type="match status" value="1"/>
</dbReference>
<keyword evidence="6" id="KW-0458">Lysosome</keyword>
<evidence type="ECO:0000256" key="4">
    <source>
        <dbReference type="ARBA" id="ARBA00022833"/>
    </source>
</evidence>
<dbReference type="InterPro" id="IPR015943">
    <property type="entry name" value="WD40/YVTN_repeat-like_dom_sf"/>
</dbReference>
<feature type="repeat" description="CHCR" evidence="8">
    <location>
        <begin position="723"/>
        <end position="863"/>
    </location>
</feature>
<organism evidence="11 12">
    <name type="scientific">Glossina palpalis gambiensis</name>
    <dbReference type="NCBI Taxonomy" id="67801"/>
    <lineage>
        <taxon>Eukaryota</taxon>
        <taxon>Metazoa</taxon>
        <taxon>Ecdysozoa</taxon>
        <taxon>Arthropoda</taxon>
        <taxon>Hexapoda</taxon>
        <taxon>Insecta</taxon>
        <taxon>Pterygota</taxon>
        <taxon>Neoptera</taxon>
        <taxon>Endopterygota</taxon>
        <taxon>Diptera</taxon>
        <taxon>Brachycera</taxon>
        <taxon>Muscomorpha</taxon>
        <taxon>Hippoboscoidea</taxon>
        <taxon>Glossinidae</taxon>
        <taxon>Glossina</taxon>
    </lineage>
</organism>
<dbReference type="InterPro" id="IPR045111">
    <property type="entry name" value="Vps41/Vps8"/>
</dbReference>
<dbReference type="GO" id="GO:0005764">
    <property type="term" value="C:lysosome"/>
    <property type="evidence" value="ECO:0007669"/>
    <property type="project" value="UniProtKB-SubCell"/>
</dbReference>
<dbReference type="InterPro" id="IPR011990">
    <property type="entry name" value="TPR-like_helical_dom_sf"/>
</dbReference>
<dbReference type="PANTHER" id="PTHR12616:SF1">
    <property type="entry name" value="VACUOLAR PROTEIN SORTING-ASSOCIATED PROTEIN 41 HOMOLOG"/>
    <property type="match status" value="1"/>
</dbReference>
<keyword evidence="5" id="KW-0653">Protein transport</keyword>
<dbReference type="InterPro" id="IPR000547">
    <property type="entry name" value="Clathrin_H-chain/VPS_repeat"/>
</dbReference>
<dbReference type="GO" id="GO:0034058">
    <property type="term" value="P:endosomal vesicle fusion"/>
    <property type="evidence" value="ECO:0007669"/>
    <property type="project" value="TreeGrafter"/>
</dbReference>
<dbReference type="AlphaFoldDB" id="A0A1B0C5G3"/>
<protein>
    <recommendedName>
        <fullName evidence="10">RING-type domain-containing protein</fullName>
    </recommendedName>
</protein>
<dbReference type="InterPro" id="IPR057780">
    <property type="entry name" value="Beta-prop_Vps41"/>
</dbReference>
<evidence type="ECO:0000256" key="1">
    <source>
        <dbReference type="ARBA" id="ARBA00004371"/>
    </source>
</evidence>
<sequence length="995" mass="114342">MQIASNNGMFKKEKLEMGANNENEREEKRDYILPSDLIDTDDWIMASNETTNSDTEESTEEEIEPKFKYQRIAHDLKDILNKDVVTACAVHPKFLIFGTFLGRVYLLDHEGNSVDSHLNCNDQNFAHTVAVNEVDIDAKGECIATCSDDGRVHIIGLFSNDNNQTLTFGRSIRSVVLDPDPKANEGRRFIVGDEKLTLFEKNFLKKLKSNVLSAAEGHVISVCWNGPFIAWASCLGVRVYDLIEKCSLGLMKWEEPTNARLENFRCNFRWANSNTLLVGWVDTIRICVIRRRNSVEATLKALPGFIVDPISTFQTNFYVSGLASLTSNQLVVLGYPKEKDSERNALRPLLSVLEYKLNSSEEVCTDSLSLRGYKEYMVNDYILGCLNEENRYYIVAPKDIVVATLFDIEDRVQWLIEHRNPNKVLAKDLHDNLELYVLICDHKRLAHLVSSSTLTLNTKIIKNNSGCGSSLVTPLLWAGHLSTLVSRVVKKLPKKKANMAVNKMKFVLKNGLDSTERKYEIKKIYVDVSFYSKFEEAMELMPSHGGNVLPVARLYINHLINQKEYEAAAKICLRVLGNNKNLWEEEVFKFVKPQQLRAVSAYLPTTDDCKLDPHVYEMVLYEYLKHDVKGFLKLIKEWPSHLYDCSAVINAIHDHFNKENMNELLESLAMLYSYQKSYESALLMYLKLQNTAVFDLIRRYDLYSVIHKMIIPLIQLDRERAFQILLDKRRVPPEIVVQQLEQNQEYLYWYLDALDKMDSRGTFHWRLVELYAEYEPTKLLPFLKRSKHYPIQEALDICRSKLFYPEMVYLLGQMGNIVEALNIIIHKLQNIEMGIDFCKEHDDSDLWNLLIVESIENPEILTKLLDGIIGYVNPAGLVDKIKSGQKIPGLRKSLTKMLCDYRLQVDELQIVNNIQLADYFSMHAEVVREQNRGLAVSYHNVCATCERSVIKKDVVPSCGIMVFSCGHVYHEPCVPGRHKNEHCNVCNSEDEDNLD</sequence>
<name>A0A1B0C5G3_9MUSC</name>
<dbReference type="PROSITE" id="PS50236">
    <property type="entry name" value="CHCR"/>
    <property type="match status" value="1"/>
</dbReference>
<proteinExistence type="predicted"/>
<dbReference type="Proteomes" id="UP000092460">
    <property type="component" value="Unassembled WGS sequence"/>
</dbReference>
<evidence type="ECO:0000313" key="12">
    <source>
        <dbReference type="Proteomes" id="UP000092460"/>
    </source>
</evidence>
<evidence type="ECO:0000259" key="10">
    <source>
        <dbReference type="PROSITE" id="PS50089"/>
    </source>
</evidence>
<dbReference type="SMART" id="SM00299">
    <property type="entry name" value="CLH"/>
    <property type="match status" value="1"/>
</dbReference>
<evidence type="ECO:0000256" key="7">
    <source>
        <dbReference type="PROSITE-ProRule" id="PRU00175"/>
    </source>
</evidence>
<keyword evidence="12" id="KW-1185">Reference proteome</keyword>
<dbReference type="Gene3D" id="1.25.40.10">
    <property type="entry name" value="Tetratricopeptide repeat domain"/>
    <property type="match status" value="1"/>
</dbReference>
<keyword evidence="3 7" id="KW-0479">Metal-binding</keyword>
<dbReference type="STRING" id="67801.A0A1B0C5G3"/>
<dbReference type="GO" id="GO:0009267">
    <property type="term" value="P:cellular response to starvation"/>
    <property type="evidence" value="ECO:0007669"/>
    <property type="project" value="TreeGrafter"/>
</dbReference>
<keyword evidence="2" id="KW-0813">Transport</keyword>
<dbReference type="GO" id="GO:0016236">
    <property type="term" value="P:macroautophagy"/>
    <property type="evidence" value="ECO:0007669"/>
    <property type="project" value="TreeGrafter"/>
</dbReference>
<evidence type="ECO:0000256" key="9">
    <source>
        <dbReference type="SAM" id="MobiDB-lite"/>
    </source>
</evidence>
<dbReference type="GO" id="GO:0006623">
    <property type="term" value="P:protein targeting to vacuole"/>
    <property type="evidence" value="ECO:0007669"/>
    <property type="project" value="InterPro"/>
</dbReference>
<feature type="compositionally biased region" description="Basic and acidic residues" evidence="9">
    <location>
        <begin position="10"/>
        <end position="31"/>
    </location>
</feature>
<dbReference type="SUPFAM" id="SSF48371">
    <property type="entry name" value="ARM repeat"/>
    <property type="match status" value="1"/>
</dbReference>
<dbReference type="SUPFAM" id="SSF50978">
    <property type="entry name" value="WD40 repeat-like"/>
    <property type="match status" value="1"/>
</dbReference>
<reference evidence="12" key="1">
    <citation type="submission" date="2015-01" db="EMBL/GenBank/DDBJ databases">
        <authorList>
            <person name="Aksoy S."/>
            <person name="Warren W."/>
            <person name="Wilson R.K."/>
        </authorList>
    </citation>
    <scope>NUCLEOTIDE SEQUENCE [LARGE SCALE GENOMIC DNA]</scope>
    <source>
        <strain evidence="12">IAEA</strain>
    </source>
</reference>
<feature type="region of interest" description="Disordered" evidence="9">
    <location>
        <begin position="1"/>
        <end position="31"/>
    </location>
</feature>
<dbReference type="Pfam" id="PF23411">
    <property type="entry name" value="Beta-prop_Vps41"/>
    <property type="match status" value="1"/>
</dbReference>
<keyword evidence="4" id="KW-0862">Zinc</keyword>
<comment type="subcellular location">
    <subcellularLocation>
        <location evidence="1">Lysosome</location>
    </subcellularLocation>
</comment>
<dbReference type="FunFam" id="2.130.10.10:FF:001204">
    <property type="entry name" value="Vacuolar protein sorting-associated protein 41 homolog"/>
    <property type="match status" value="1"/>
</dbReference>
<evidence type="ECO:0000313" key="11">
    <source>
        <dbReference type="EnsemblMetazoa" id="GPPI049655-PA"/>
    </source>
</evidence>
<evidence type="ECO:0000256" key="6">
    <source>
        <dbReference type="ARBA" id="ARBA00023228"/>
    </source>
</evidence>
<dbReference type="GO" id="GO:0008270">
    <property type="term" value="F:zinc ion binding"/>
    <property type="evidence" value="ECO:0007669"/>
    <property type="project" value="UniProtKB-KW"/>
</dbReference>
<evidence type="ECO:0000256" key="8">
    <source>
        <dbReference type="PROSITE-ProRule" id="PRU01006"/>
    </source>
</evidence>
<dbReference type="EnsemblMetazoa" id="GPPI049655-RA">
    <property type="protein sequence ID" value="GPPI049655-PA"/>
    <property type="gene ID" value="GPPI049655"/>
</dbReference>
<dbReference type="GO" id="GO:0005770">
    <property type="term" value="C:late endosome"/>
    <property type="evidence" value="ECO:0007669"/>
    <property type="project" value="TreeGrafter"/>
</dbReference>
<dbReference type="InterPro" id="IPR001841">
    <property type="entry name" value="Znf_RING"/>
</dbReference>
<dbReference type="EMBL" id="JXJN01025967">
    <property type="status" value="NOT_ANNOTATED_CDS"/>
    <property type="molecule type" value="Genomic_DNA"/>
</dbReference>